<dbReference type="HAMAP" id="MF_00149">
    <property type="entry name" value="DNA_mis_repair"/>
    <property type="match status" value="1"/>
</dbReference>
<dbReference type="KEGG" id="kme:H0A61_02552"/>
<dbReference type="Gene3D" id="3.30.1540.20">
    <property type="entry name" value="MutL, C-terminal domain, dimerisation subdomain"/>
    <property type="match status" value="1"/>
</dbReference>
<dbReference type="RefSeq" id="WP_206707469.1">
    <property type="nucleotide sequence ID" value="NZ_CP059066.1"/>
</dbReference>
<dbReference type="Pfam" id="PF01119">
    <property type="entry name" value="DNA_mis_repair"/>
    <property type="match status" value="1"/>
</dbReference>
<dbReference type="NCBIfam" id="TIGR00585">
    <property type="entry name" value="mutl"/>
    <property type="match status" value="1"/>
</dbReference>
<reference evidence="7" key="1">
    <citation type="submission" date="2020-07" db="EMBL/GenBank/DDBJ databases">
        <title>Koleobacter methoxysyntrophicus gen. nov., sp. nov., a novel anaerobic bacterium isolated from deep subsurface oil field and proposal of Koleobacterales ord. nov. in the phylum Firmicutes.</title>
        <authorList>
            <person name="Sakamoto S."/>
            <person name="Tamaki H."/>
        </authorList>
    </citation>
    <scope>NUCLEOTIDE SEQUENCE</scope>
    <source>
        <strain evidence="7">NRmbB1</strain>
    </source>
</reference>
<dbReference type="CDD" id="cd16926">
    <property type="entry name" value="HATPase_MutL-MLH-PMS-like"/>
    <property type="match status" value="1"/>
</dbReference>
<dbReference type="SMART" id="SM00853">
    <property type="entry name" value="MutL_C"/>
    <property type="match status" value="1"/>
</dbReference>
<dbReference type="InterPro" id="IPR014721">
    <property type="entry name" value="Ribsml_uS5_D2-typ_fold_subgr"/>
</dbReference>
<evidence type="ECO:0000313" key="7">
    <source>
        <dbReference type="EMBL" id="QSQ10153.1"/>
    </source>
</evidence>
<dbReference type="CDD" id="cd00782">
    <property type="entry name" value="MutL_Trans"/>
    <property type="match status" value="1"/>
</dbReference>
<feature type="domain" description="DNA mismatch repair protein S5" evidence="6">
    <location>
        <begin position="210"/>
        <end position="328"/>
    </location>
</feature>
<dbReference type="Proteomes" id="UP000662904">
    <property type="component" value="Chromosome"/>
</dbReference>
<dbReference type="InterPro" id="IPR020667">
    <property type="entry name" value="DNA_mismatch_repair_MutL"/>
</dbReference>
<accession>A0A8A0RPG5</accession>
<dbReference type="InterPro" id="IPR020568">
    <property type="entry name" value="Ribosomal_Su5_D2-typ_SF"/>
</dbReference>
<dbReference type="GO" id="GO:0140664">
    <property type="term" value="F:ATP-dependent DNA damage sensor activity"/>
    <property type="evidence" value="ECO:0007669"/>
    <property type="project" value="InterPro"/>
</dbReference>
<protein>
    <recommendedName>
        <fullName evidence="4">DNA mismatch repair protein MutL</fullName>
    </recommendedName>
</protein>
<dbReference type="SUPFAM" id="SSF54211">
    <property type="entry name" value="Ribosomal protein S5 domain 2-like"/>
    <property type="match status" value="1"/>
</dbReference>
<dbReference type="Pfam" id="PF08676">
    <property type="entry name" value="MutL_C"/>
    <property type="match status" value="1"/>
</dbReference>
<dbReference type="EMBL" id="CP059066">
    <property type="protein sequence ID" value="QSQ10153.1"/>
    <property type="molecule type" value="Genomic_DNA"/>
</dbReference>
<dbReference type="SUPFAM" id="SSF118116">
    <property type="entry name" value="DNA mismatch repair protein MutL"/>
    <property type="match status" value="1"/>
</dbReference>
<dbReference type="SUPFAM" id="SSF55874">
    <property type="entry name" value="ATPase domain of HSP90 chaperone/DNA topoisomerase II/histidine kinase"/>
    <property type="match status" value="1"/>
</dbReference>
<gene>
    <name evidence="4 7" type="primary">mutL</name>
    <name evidence="7" type="ORF">H0A61_02552</name>
</gene>
<dbReference type="InterPro" id="IPR002099">
    <property type="entry name" value="MutL/Mlh/PMS"/>
</dbReference>
<organism evidence="7 8">
    <name type="scientific">Koleobacter methoxysyntrophicus</name>
    <dbReference type="NCBI Taxonomy" id="2751313"/>
    <lineage>
        <taxon>Bacteria</taxon>
        <taxon>Bacillati</taxon>
        <taxon>Bacillota</taxon>
        <taxon>Clostridia</taxon>
        <taxon>Koleobacterales</taxon>
        <taxon>Koleobacteraceae</taxon>
        <taxon>Koleobacter</taxon>
    </lineage>
</organism>
<dbReference type="InterPro" id="IPR042120">
    <property type="entry name" value="MutL_C_dimsub"/>
</dbReference>
<dbReference type="GO" id="GO:0030983">
    <property type="term" value="F:mismatched DNA binding"/>
    <property type="evidence" value="ECO:0007669"/>
    <property type="project" value="InterPro"/>
</dbReference>
<comment type="similarity">
    <text evidence="1 4">Belongs to the DNA mismatch repair MutL/HexB family.</text>
</comment>
<dbReference type="Gene3D" id="3.30.1370.100">
    <property type="entry name" value="MutL, C-terminal domain, regulatory subdomain"/>
    <property type="match status" value="1"/>
</dbReference>
<dbReference type="InterPro" id="IPR013507">
    <property type="entry name" value="DNA_mismatch_S5_2-like"/>
</dbReference>
<evidence type="ECO:0000313" key="8">
    <source>
        <dbReference type="Proteomes" id="UP000662904"/>
    </source>
</evidence>
<dbReference type="InterPro" id="IPR014790">
    <property type="entry name" value="MutL_C"/>
</dbReference>
<keyword evidence="8" id="KW-1185">Reference proteome</keyword>
<dbReference type="AlphaFoldDB" id="A0A8A0RPG5"/>
<dbReference type="GO" id="GO:0032300">
    <property type="term" value="C:mismatch repair complex"/>
    <property type="evidence" value="ECO:0007669"/>
    <property type="project" value="InterPro"/>
</dbReference>
<dbReference type="FunFam" id="3.30.565.10:FF:000003">
    <property type="entry name" value="DNA mismatch repair endonuclease MutL"/>
    <property type="match status" value="1"/>
</dbReference>
<dbReference type="InterPro" id="IPR036890">
    <property type="entry name" value="HATPase_C_sf"/>
</dbReference>
<feature type="domain" description="MutL C-terminal dimerisation" evidence="5">
    <location>
        <begin position="410"/>
        <end position="551"/>
    </location>
</feature>
<dbReference type="Gene3D" id="3.30.565.10">
    <property type="entry name" value="Histidine kinase-like ATPase, C-terminal domain"/>
    <property type="match status" value="1"/>
</dbReference>
<comment type="function">
    <text evidence="4">This protein is involved in the repair of mismatches in DNA. It is required for dam-dependent methyl-directed DNA mismatch repair. May act as a 'molecular matchmaker', a protein that promotes the formation of a stable complex between two or more DNA-binding proteins in an ATP-dependent manner without itself being part of a final effector complex.</text>
</comment>
<dbReference type="Pfam" id="PF13589">
    <property type="entry name" value="HATPase_c_3"/>
    <property type="match status" value="1"/>
</dbReference>
<dbReference type="GO" id="GO:0016887">
    <property type="term" value="F:ATP hydrolysis activity"/>
    <property type="evidence" value="ECO:0007669"/>
    <property type="project" value="InterPro"/>
</dbReference>
<dbReference type="InterPro" id="IPR042121">
    <property type="entry name" value="MutL_C_regsub"/>
</dbReference>
<evidence type="ECO:0000256" key="4">
    <source>
        <dbReference type="HAMAP-Rule" id="MF_00149"/>
    </source>
</evidence>
<dbReference type="GO" id="GO:0006298">
    <property type="term" value="P:mismatch repair"/>
    <property type="evidence" value="ECO:0007669"/>
    <property type="project" value="UniProtKB-UniRule"/>
</dbReference>
<dbReference type="Gene3D" id="3.30.230.10">
    <property type="match status" value="1"/>
</dbReference>
<dbReference type="InterPro" id="IPR014762">
    <property type="entry name" value="DNA_mismatch_repair_CS"/>
</dbReference>
<evidence type="ECO:0000256" key="3">
    <source>
        <dbReference type="ARBA" id="ARBA00023204"/>
    </source>
</evidence>
<dbReference type="InterPro" id="IPR037198">
    <property type="entry name" value="MutL_C_sf"/>
</dbReference>
<name>A0A8A0RPG5_9FIRM</name>
<keyword evidence="2 4" id="KW-0227">DNA damage</keyword>
<dbReference type="PANTHER" id="PTHR10073:SF12">
    <property type="entry name" value="DNA MISMATCH REPAIR PROTEIN MLH1"/>
    <property type="match status" value="1"/>
</dbReference>
<dbReference type="GO" id="GO:0005524">
    <property type="term" value="F:ATP binding"/>
    <property type="evidence" value="ECO:0007669"/>
    <property type="project" value="InterPro"/>
</dbReference>
<evidence type="ECO:0000259" key="6">
    <source>
        <dbReference type="SMART" id="SM01340"/>
    </source>
</evidence>
<dbReference type="InterPro" id="IPR038973">
    <property type="entry name" value="MutL/Mlh/Pms-like"/>
</dbReference>
<evidence type="ECO:0000256" key="2">
    <source>
        <dbReference type="ARBA" id="ARBA00022763"/>
    </source>
</evidence>
<dbReference type="PROSITE" id="PS00058">
    <property type="entry name" value="DNA_MISMATCH_REPAIR_1"/>
    <property type="match status" value="1"/>
</dbReference>
<dbReference type="SMART" id="SM01340">
    <property type="entry name" value="DNA_mis_repair"/>
    <property type="match status" value="1"/>
</dbReference>
<keyword evidence="3 4" id="KW-0234">DNA repair</keyword>
<dbReference type="PANTHER" id="PTHR10073">
    <property type="entry name" value="DNA MISMATCH REPAIR PROTEIN MLH, PMS, MUTL"/>
    <property type="match status" value="1"/>
</dbReference>
<evidence type="ECO:0000256" key="1">
    <source>
        <dbReference type="ARBA" id="ARBA00006082"/>
    </source>
</evidence>
<evidence type="ECO:0000259" key="5">
    <source>
        <dbReference type="SMART" id="SM00853"/>
    </source>
</evidence>
<sequence length="594" mass="67599">MGNKVIILDGSTINKIAAGEVIERPASIVKELIENSIDAGSSRIFIEIRNGGKDLIKVTDDGIGMSSIDAELAFERHATSKIKGAEDLFFVKTLGFRGEALPSIAAVSEVEMITKRREDLLGTRIKLLNGIVTTKEETGSPDGTTIIVTKLFHNVPARKKFLKKETLESGYISDVINRLALANPSIHFKFINNDKIVLNSPGNNDLIHTIANIYGKDTAKNLVKVYISEGEYCLSGYISNPQLTRSNRNYQTYSINRRIIKDNIISKAVEDGYKTLLPVNRYPVVILNLDLPPNQVDVNVHPSKTEIRFNDEKQIYGFISEGISRILKEVTYIPRVKADYFKDKDVREYKIKEQLTINIEDEKKDDSFVDIREYYPESGDKIIGGGEKKEIKETDEDSLIQEEVLPDLIPIGQLFSTYILAQSSGAFFIIDQHAAHERIIYEELLEKRNEKRNYKQELITPIMIDLTHKEKNIIIENIDLIDELGFEIEEFGSNTILIRSVPYMLIDEVNKQLFIDIANQLESVSNEKEKEQEKILVMIACKSAIKAHDKLSHPEMEALIRELKKTKYPFTCPHGRPTIISMSLYEIEKRFKRK</sequence>
<proteinExistence type="inferred from homology"/>